<dbReference type="GeneID" id="41329550"/>
<organism evidence="2 3">
    <name type="scientific">Promethearchaeum syntrophicum</name>
    <dbReference type="NCBI Taxonomy" id="2594042"/>
    <lineage>
        <taxon>Archaea</taxon>
        <taxon>Promethearchaeati</taxon>
        <taxon>Promethearchaeota</taxon>
        <taxon>Promethearchaeia</taxon>
        <taxon>Promethearchaeales</taxon>
        <taxon>Promethearchaeaceae</taxon>
        <taxon>Promethearchaeum</taxon>
    </lineage>
</organism>
<feature type="transmembrane region" description="Helical" evidence="1">
    <location>
        <begin position="44"/>
        <end position="66"/>
    </location>
</feature>
<dbReference type="EMBL" id="CP042905">
    <property type="protein sequence ID" value="QEE15729.1"/>
    <property type="molecule type" value="Genomic_DNA"/>
</dbReference>
<sequence length="176" mass="20172">MAKKTTSKKAIIADNPIKKVAKENEEVSLWDRLIDIDRRKATKFIIGGMIIAIIFGTTALISISLANNSYDWENYQLHENDLGYWRGDYGYQEYLERDREIYAKADWMRFQEVIFENIARVGVNFGLIFVMVGFIGYSADEDMDPKKRQLSFLLAALIITIVMFTALSSGVTITIH</sequence>
<evidence type="ECO:0000256" key="1">
    <source>
        <dbReference type="SAM" id="Phobius"/>
    </source>
</evidence>
<keyword evidence="1" id="KW-0812">Transmembrane</keyword>
<feature type="transmembrane region" description="Helical" evidence="1">
    <location>
        <begin position="118"/>
        <end position="138"/>
    </location>
</feature>
<keyword evidence="1" id="KW-1133">Transmembrane helix</keyword>
<protein>
    <submittedName>
        <fullName evidence="2">Uncharacterized protein</fullName>
    </submittedName>
</protein>
<proteinExistence type="predicted"/>
<dbReference type="KEGG" id="psyt:DSAG12_01556"/>
<reference evidence="2 3" key="2">
    <citation type="journal article" date="2024" name="Int. J. Syst. Evol. Microbiol.">
        <title>Promethearchaeum syntrophicum gen. nov., sp. nov., an anaerobic, obligately syntrophic archaeon, the first isolate of the lineage 'Asgard' archaea, and proposal of the new archaeal phylum Promethearchaeota phyl. nov. and kingdom Promethearchaeati regn. nov.</title>
        <authorList>
            <person name="Imachi H."/>
            <person name="Nobu M.K."/>
            <person name="Kato S."/>
            <person name="Takaki Y."/>
            <person name="Miyazaki M."/>
            <person name="Miyata M."/>
            <person name="Ogawara M."/>
            <person name="Saito Y."/>
            <person name="Sakai S."/>
            <person name="Tahara Y.O."/>
            <person name="Takano Y."/>
            <person name="Tasumi E."/>
            <person name="Uematsu K."/>
            <person name="Yoshimura T."/>
            <person name="Itoh T."/>
            <person name="Ohkuma M."/>
            <person name="Takai K."/>
        </authorList>
    </citation>
    <scope>NUCLEOTIDE SEQUENCE [LARGE SCALE GENOMIC DNA]</scope>
    <source>
        <strain evidence="2 3">MK-D1</strain>
    </source>
</reference>
<accession>A0A5B9D989</accession>
<dbReference type="AlphaFoldDB" id="A0A5B9D989"/>
<reference evidence="2 3" key="1">
    <citation type="journal article" date="2020" name="Nature">
        <title>Isolation of an archaeon at the prokaryote-eukaryote interface.</title>
        <authorList>
            <person name="Imachi H."/>
            <person name="Nobu M.K."/>
            <person name="Nakahara N."/>
            <person name="Morono Y."/>
            <person name="Ogawara M."/>
            <person name="Takaki Y."/>
            <person name="Takano Y."/>
            <person name="Uematsu K."/>
            <person name="Ikuta T."/>
            <person name="Ito M."/>
            <person name="Matsui Y."/>
            <person name="Miyazaki M."/>
            <person name="Murata K."/>
            <person name="Saito Y."/>
            <person name="Sakai S."/>
            <person name="Song C."/>
            <person name="Tasumi E."/>
            <person name="Yamanaka Y."/>
            <person name="Yamaguchi T."/>
            <person name="Kamagata Y."/>
            <person name="Tamaki H."/>
            <person name="Takai K."/>
        </authorList>
    </citation>
    <scope>NUCLEOTIDE SEQUENCE [LARGE SCALE GENOMIC DNA]</scope>
    <source>
        <strain evidence="2 3">MK-D1</strain>
    </source>
</reference>
<evidence type="ECO:0000313" key="2">
    <source>
        <dbReference type="EMBL" id="QEE15729.1"/>
    </source>
</evidence>
<dbReference type="RefSeq" id="WP_147662630.1">
    <property type="nucleotide sequence ID" value="NZ_CP042905.2"/>
</dbReference>
<keyword evidence="1" id="KW-0472">Membrane</keyword>
<keyword evidence="3" id="KW-1185">Reference proteome</keyword>
<gene>
    <name evidence="2" type="ORF">DSAG12_01556</name>
</gene>
<evidence type="ECO:0000313" key="3">
    <source>
        <dbReference type="Proteomes" id="UP000321408"/>
    </source>
</evidence>
<feature type="transmembrane region" description="Helical" evidence="1">
    <location>
        <begin position="150"/>
        <end position="175"/>
    </location>
</feature>
<name>A0A5B9D989_9ARCH</name>
<dbReference type="Proteomes" id="UP000321408">
    <property type="component" value="Chromosome"/>
</dbReference>